<feature type="domain" description="Actin-like protein N-terminal" evidence="1">
    <location>
        <begin position="11"/>
        <end position="143"/>
    </location>
</feature>
<keyword evidence="3" id="KW-1185">Reference proteome</keyword>
<dbReference type="Gene3D" id="3.30.420.40">
    <property type="match status" value="2"/>
</dbReference>
<dbReference type="InterPro" id="IPR043129">
    <property type="entry name" value="ATPase_NBD"/>
</dbReference>
<dbReference type="CDD" id="cd10227">
    <property type="entry name" value="ASKHA_NBD_ParM-like"/>
    <property type="match status" value="1"/>
</dbReference>
<gene>
    <name evidence="2" type="ORF">WMO66_09470</name>
</gene>
<reference evidence="2 3" key="1">
    <citation type="submission" date="2024-03" db="EMBL/GenBank/DDBJ databases">
        <title>Human intestinal bacterial collection.</title>
        <authorList>
            <person name="Pauvert C."/>
            <person name="Hitch T.C.A."/>
            <person name="Clavel T."/>
        </authorList>
    </citation>
    <scope>NUCLEOTIDE SEQUENCE [LARGE SCALE GENOMIC DNA]</scope>
    <source>
        <strain evidence="2 3">CLA-AA-H192</strain>
    </source>
</reference>
<evidence type="ECO:0000313" key="3">
    <source>
        <dbReference type="Proteomes" id="UP001491552"/>
    </source>
</evidence>
<dbReference type="EMBL" id="JBBMFF010000234">
    <property type="protein sequence ID" value="MEQ2511472.1"/>
    <property type="molecule type" value="Genomic_DNA"/>
</dbReference>
<protein>
    <submittedName>
        <fullName evidence="2">ParM/StbA family protein</fullName>
    </submittedName>
</protein>
<dbReference type="InterPro" id="IPR040607">
    <property type="entry name" value="ALP_N"/>
</dbReference>
<organism evidence="2 3">
    <name type="scientific">Faecousia intestinalis</name>
    <dbReference type="NCBI Taxonomy" id="3133167"/>
    <lineage>
        <taxon>Bacteria</taxon>
        <taxon>Bacillati</taxon>
        <taxon>Bacillota</taxon>
        <taxon>Clostridia</taxon>
        <taxon>Eubacteriales</taxon>
        <taxon>Oscillospiraceae</taxon>
        <taxon>Faecousia</taxon>
    </lineage>
</organism>
<name>A0ABV1G7X7_9FIRM</name>
<evidence type="ECO:0000313" key="2">
    <source>
        <dbReference type="EMBL" id="MEQ2511472.1"/>
    </source>
</evidence>
<comment type="caution">
    <text evidence="2">The sequence shown here is derived from an EMBL/GenBank/DDBJ whole genome shotgun (WGS) entry which is preliminary data.</text>
</comment>
<evidence type="ECO:0000259" key="1">
    <source>
        <dbReference type="Pfam" id="PF17989"/>
    </source>
</evidence>
<dbReference type="Proteomes" id="UP001491552">
    <property type="component" value="Unassembled WGS sequence"/>
</dbReference>
<dbReference type="Pfam" id="PF17989">
    <property type="entry name" value="ALP_N"/>
    <property type="match status" value="1"/>
</dbReference>
<dbReference type="SUPFAM" id="SSF53067">
    <property type="entry name" value="Actin-like ATPase domain"/>
    <property type="match status" value="2"/>
</dbReference>
<sequence length="307" mass="34668">MKSYRDTMIIGIDHGYGNVKTAGCCFPTGISAFDDEPVFKDNLLIYQNRYYLIGEGHKAFAADKTVDEETYILTLAAMARELSFRNLTEAKVLLAVGLPLTWVSTQKEQFKAYLCRNRRISFTFRGKNYSIEIVGAEVFPQGFAAVAQNLSEFKGTNMLCDIGNGTMNILMIQDRKPVAGKMFTEKYGTHQCMLMAKEAVMRTYHVAVLESIVTEVLRYGTADIRKDILETIRQTAGSYVDEIFHILYDHEYSPELMKLHIIGGGGCLIRNFAEVDSSRVKILSDICATAKGYEYMAEMVLRKRDRA</sequence>
<proteinExistence type="predicted"/>
<accession>A0ABV1G7X7</accession>
<dbReference type="RefSeq" id="WP_349136185.1">
    <property type="nucleotide sequence ID" value="NZ_JBBMFF010000234.1"/>
</dbReference>